<dbReference type="SMART" id="SM00248">
    <property type="entry name" value="ANK"/>
    <property type="match status" value="3"/>
</dbReference>
<name>A0A812P2R5_9DINO</name>
<dbReference type="PANTHER" id="PTHR24171:SF8">
    <property type="entry name" value="BRCA1-ASSOCIATED RING DOMAIN PROTEIN 1"/>
    <property type="match status" value="1"/>
</dbReference>
<dbReference type="PROSITE" id="PS50088">
    <property type="entry name" value="ANK_REPEAT"/>
    <property type="match status" value="3"/>
</dbReference>
<keyword evidence="6" id="KW-1185">Reference proteome</keyword>
<feature type="domain" description="DUF3645" evidence="4">
    <location>
        <begin position="18"/>
        <end position="49"/>
    </location>
</feature>
<comment type="caution">
    <text evidence="5">The sequence shown here is derived from an EMBL/GenBank/DDBJ whole genome shotgun (WGS) entry which is preliminary data.</text>
</comment>
<dbReference type="Pfam" id="PF12796">
    <property type="entry name" value="Ank_2"/>
    <property type="match status" value="1"/>
</dbReference>
<accession>A0A812P2R5</accession>
<dbReference type="InterPro" id="IPR002110">
    <property type="entry name" value="Ankyrin_rpt"/>
</dbReference>
<proteinExistence type="predicted"/>
<evidence type="ECO:0000259" key="4">
    <source>
        <dbReference type="Pfam" id="PF12359"/>
    </source>
</evidence>
<dbReference type="AlphaFoldDB" id="A0A812P2R5"/>
<reference evidence="5" key="1">
    <citation type="submission" date="2021-02" db="EMBL/GenBank/DDBJ databases">
        <authorList>
            <person name="Dougan E. K."/>
            <person name="Rhodes N."/>
            <person name="Thang M."/>
            <person name="Chan C."/>
        </authorList>
    </citation>
    <scope>NUCLEOTIDE SEQUENCE</scope>
</reference>
<keyword evidence="2 3" id="KW-0040">ANK repeat</keyword>
<sequence>MTDEQVKAALAEQPLMPLTRSKLAIPFVGKDVPSQSSEFAHPDIVLGLTSFAYRYEGLRRSDFDEVMSALADRLENEGGGSQLERPTALRGEAGAVFCVKQREMDERAANEDPNSLSLQNICTAKSEPMAQEGEGFELETELHVAARHGDVGALKRLMASKADVNKADVDLYTPLHRACDRKDARCVEMLLQAKADPNVSHPGLDGWTPLHLAAWRDSQHCATLLLEAGADSAVLDWYGKTPLSLAGKGVKMLISQSAQASTKSADSWENFRKGCVMQPSAVHLANIERCNKASQEHGEQQGEFCANFDRRRSLAKIPVRTSGLASARLDRGKSLIPYIPVLPLHLLEKTNAPQMQRLFELFRRLPSAIHFYLEANIFPNFMRFQEQKFSASGQEMGGSILFKQRLLRVFRAAGSGDVGVSSCPRVW</sequence>
<evidence type="ECO:0000256" key="3">
    <source>
        <dbReference type="PROSITE-ProRule" id="PRU00023"/>
    </source>
</evidence>
<dbReference type="InterPro" id="IPR036770">
    <property type="entry name" value="Ankyrin_rpt-contain_sf"/>
</dbReference>
<feature type="repeat" description="ANK" evidence="3">
    <location>
        <begin position="137"/>
        <end position="169"/>
    </location>
</feature>
<evidence type="ECO:0000256" key="1">
    <source>
        <dbReference type="ARBA" id="ARBA00022737"/>
    </source>
</evidence>
<evidence type="ECO:0000256" key="2">
    <source>
        <dbReference type="ARBA" id="ARBA00023043"/>
    </source>
</evidence>
<evidence type="ECO:0000313" key="5">
    <source>
        <dbReference type="EMBL" id="CAE7315159.1"/>
    </source>
</evidence>
<dbReference type="PANTHER" id="PTHR24171">
    <property type="entry name" value="ANKYRIN REPEAT DOMAIN-CONTAINING PROTEIN 39-RELATED"/>
    <property type="match status" value="1"/>
</dbReference>
<dbReference type="InterPro" id="IPR022105">
    <property type="entry name" value="DUF3645"/>
</dbReference>
<dbReference type="SUPFAM" id="SSF48403">
    <property type="entry name" value="Ankyrin repeat"/>
    <property type="match status" value="1"/>
</dbReference>
<dbReference type="EMBL" id="CAJNDS010002083">
    <property type="protein sequence ID" value="CAE7315159.1"/>
    <property type="molecule type" value="Genomic_DNA"/>
</dbReference>
<organism evidence="5 6">
    <name type="scientific">Symbiodinium natans</name>
    <dbReference type="NCBI Taxonomy" id="878477"/>
    <lineage>
        <taxon>Eukaryota</taxon>
        <taxon>Sar</taxon>
        <taxon>Alveolata</taxon>
        <taxon>Dinophyceae</taxon>
        <taxon>Suessiales</taxon>
        <taxon>Symbiodiniaceae</taxon>
        <taxon>Symbiodinium</taxon>
    </lineage>
</organism>
<dbReference type="Gene3D" id="1.25.40.20">
    <property type="entry name" value="Ankyrin repeat-containing domain"/>
    <property type="match status" value="1"/>
</dbReference>
<protein>
    <submittedName>
        <fullName evidence="5">ASB2 protein</fullName>
    </submittedName>
</protein>
<dbReference type="GO" id="GO:0004842">
    <property type="term" value="F:ubiquitin-protein transferase activity"/>
    <property type="evidence" value="ECO:0007669"/>
    <property type="project" value="TreeGrafter"/>
</dbReference>
<dbReference type="OrthoDB" id="407292at2759"/>
<dbReference type="GO" id="GO:0085020">
    <property type="term" value="P:protein K6-linked ubiquitination"/>
    <property type="evidence" value="ECO:0007669"/>
    <property type="project" value="TreeGrafter"/>
</dbReference>
<evidence type="ECO:0000313" key="6">
    <source>
        <dbReference type="Proteomes" id="UP000604046"/>
    </source>
</evidence>
<dbReference type="Pfam" id="PF12359">
    <property type="entry name" value="DUF3645"/>
    <property type="match status" value="1"/>
</dbReference>
<dbReference type="Proteomes" id="UP000604046">
    <property type="component" value="Unassembled WGS sequence"/>
</dbReference>
<feature type="repeat" description="ANK" evidence="3">
    <location>
        <begin position="170"/>
        <end position="202"/>
    </location>
</feature>
<gene>
    <name evidence="5" type="primary">ASB2</name>
    <name evidence="5" type="ORF">SNAT2548_LOCUS16538</name>
</gene>
<dbReference type="Pfam" id="PF00023">
    <property type="entry name" value="Ank"/>
    <property type="match status" value="1"/>
</dbReference>
<dbReference type="PROSITE" id="PS50297">
    <property type="entry name" value="ANK_REP_REGION"/>
    <property type="match status" value="3"/>
</dbReference>
<keyword evidence="1" id="KW-0677">Repeat</keyword>
<feature type="repeat" description="ANK" evidence="3">
    <location>
        <begin position="205"/>
        <end position="237"/>
    </location>
</feature>